<keyword evidence="1" id="KW-0472">Membrane</keyword>
<reference evidence="3" key="1">
    <citation type="submission" date="2017-09" db="EMBL/GenBank/DDBJ databases">
        <authorList>
            <person name="Varghese N."/>
            <person name="Submissions S."/>
        </authorList>
    </citation>
    <scope>NUCLEOTIDE SEQUENCE [LARGE SCALE GENOMIC DNA]</scope>
    <source>
        <strain evidence="3">MSL47</strain>
    </source>
</reference>
<keyword evidence="1" id="KW-1133">Transmembrane helix</keyword>
<protein>
    <submittedName>
        <fullName evidence="2">Prepilin-type N-terminal cleavage/methylation domain-containing protein</fullName>
    </submittedName>
</protein>
<feature type="transmembrane region" description="Helical" evidence="1">
    <location>
        <begin position="6"/>
        <end position="31"/>
    </location>
</feature>
<dbReference type="NCBIfam" id="TIGR02532">
    <property type="entry name" value="IV_pilin_GFxxxE"/>
    <property type="match status" value="1"/>
</dbReference>
<dbReference type="InterPro" id="IPR012902">
    <property type="entry name" value="N_methyl_site"/>
</dbReference>
<dbReference type="AlphaFoldDB" id="A0A285F2Q0"/>
<dbReference type="Proteomes" id="UP000219573">
    <property type="component" value="Unassembled WGS sequence"/>
</dbReference>
<name>A0A285F2Q0_9FIRM</name>
<dbReference type="RefSeq" id="WP_097016140.1">
    <property type="nucleotide sequence ID" value="NZ_OBDZ01000001.1"/>
</dbReference>
<dbReference type="Pfam" id="PF07963">
    <property type="entry name" value="N_methyl"/>
    <property type="match status" value="1"/>
</dbReference>
<gene>
    <name evidence="2" type="ORF">SAMN06265827_10193</name>
</gene>
<organism evidence="2 3">
    <name type="scientific">Orenia metallireducens</name>
    <dbReference type="NCBI Taxonomy" id="1413210"/>
    <lineage>
        <taxon>Bacteria</taxon>
        <taxon>Bacillati</taxon>
        <taxon>Bacillota</taxon>
        <taxon>Clostridia</taxon>
        <taxon>Halanaerobiales</taxon>
        <taxon>Halobacteroidaceae</taxon>
        <taxon>Orenia</taxon>
    </lineage>
</organism>
<evidence type="ECO:0000313" key="2">
    <source>
        <dbReference type="EMBL" id="SNY05590.1"/>
    </source>
</evidence>
<dbReference type="PROSITE" id="PS00409">
    <property type="entry name" value="PROKAR_NTER_METHYL"/>
    <property type="match status" value="1"/>
</dbReference>
<keyword evidence="3" id="KW-1185">Reference proteome</keyword>
<accession>A0A285F2Q0</accession>
<dbReference type="EMBL" id="OBDZ01000001">
    <property type="protein sequence ID" value="SNY05590.1"/>
    <property type="molecule type" value="Genomic_DNA"/>
</dbReference>
<evidence type="ECO:0000256" key="1">
    <source>
        <dbReference type="SAM" id="Phobius"/>
    </source>
</evidence>
<evidence type="ECO:0000313" key="3">
    <source>
        <dbReference type="Proteomes" id="UP000219573"/>
    </source>
</evidence>
<sequence length="135" mass="15867">MFKSQGGFSLIEVLIALVVLGIIVSGLLDFWAINDRLVERTGARLQALSLAKMSIESFKAELIESDRSKPFVKRLQQIKLKEVEEEERNFKKWYPQLTFKREITFEENDASSYWVIVKVAWDNRNLELRRLFAER</sequence>
<dbReference type="OrthoDB" id="2971317at2"/>
<keyword evidence="1" id="KW-0812">Transmembrane</keyword>
<proteinExistence type="predicted"/>